<proteinExistence type="predicted"/>
<evidence type="ECO:0008006" key="3">
    <source>
        <dbReference type="Google" id="ProtNLM"/>
    </source>
</evidence>
<sequence length="129" mass="15054">MVLETISGKRSICFDQENHNLTLIGHTWTLLKEGRPFELIDAHLSDTHDYLQQVLHCIHIGLLCVQQHPMDRPDMSSVVFMLSNESEMPQPKPPGYFMKIVTKKRLCLRQARLNVNKHDDRNYTWGSIR</sequence>
<evidence type="ECO:0000313" key="2">
    <source>
        <dbReference type="Proteomes" id="UP001187192"/>
    </source>
</evidence>
<dbReference type="EMBL" id="BTGU01009393">
    <property type="protein sequence ID" value="GMN23596.1"/>
    <property type="molecule type" value="Genomic_DNA"/>
</dbReference>
<dbReference type="PANTHER" id="PTHR27006">
    <property type="entry name" value="PROMASTIGOTE SURFACE ANTIGEN PROTEIN PSA"/>
    <property type="match status" value="1"/>
</dbReference>
<protein>
    <recommendedName>
        <fullName evidence="3">S-locus receptor kinase C-terminal domain-containing protein</fullName>
    </recommendedName>
</protein>
<dbReference type="Gene3D" id="1.10.510.10">
    <property type="entry name" value="Transferase(Phosphotransferase) domain 1"/>
    <property type="match status" value="1"/>
</dbReference>
<comment type="caution">
    <text evidence="1">The sequence shown here is derived from an EMBL/GenBank/DDBJ whole genome shotgun (WGS) entry which is preliminary data.</text>
</comment>
<dbReference type="AlphaFoldDB" id="A0AA87Z8V0"/>
<accession>A0AA87Z8V0</accession>
<dbReference type="PANTHER" id="PTHR27006:SF605">
    <property type="entry name" value="COLD-RESPONSIVE PROTEIN KINASE 1-LIKE"/>
    <property type="match status" value="1"/>
</dbReference>
<evidence type="ECO:0000313" key="1">
    <source>
        <dbReference type="EMBL" id="GMN23596.1"/>
    </source>
</evidence>
<name>A0AA87Z8V0_FICCA</name>
<reference evidence="1" key="1">
    <citation type="submission" date="2023-07" db="EMBL/GenBank/DDBJ databases">
        <title>draft genome sequence of fig (Ficus carica).</title>
        <authorList>
            <person name="Takahashi T."/>
            <person name="Nishimura K."/>
        </authorList>
    </citation>
    <scope>NUCLEOTIDE SEQUENCE</scope>
</reference>
<gene>
    <name evidence="1" type="ORF">TIFTF001_051315</name>
</gene>
<organism evidence="1 2">
    <name type="scientific">Ficus carica</name>
    <name type="common">Common fig</name>
    <dbReference type="NCBI Taxonomy" id="3494"/>
    <lineage>
        <taxon>Eukaryota</taxon>
        <taxon>Viridiplantae</taxon>
        <taxon>Streptophyta</taxon>
        <taxon>Embryophyta</taxon>
        <taxon>Tracheophyta</taxon>
        <taxon>Spermatophyta</taxon>
        <taxon>Magnoliopsida</taxon>
        <taxon>eudicotyledons</taxon>
        <taxon>Gunneridae</taxon>
        <taxon>Pentapetalae</taxon>
        <taxon>rosids</taxon>
        <taxon>fabids</taxon>
        <taxon>Rosales</taxon>
        <taxon>Moraceae</taxon>
        <taxon>Ficeae</taxon>
        <taxon>Ficus</taxon>
    </lineage>
</organism>
<keyword evidence="2" id="KW-1185">Reference proteome</keyword>
<dbReference type="Proteomes" id="UP001187192">
    <property type="component" value="Unassembled WGS sequence"/>
</dbReference>